<reference evidence="1 2" key="1">
    <citation type="submission" date="2019-12" db="EMBL/GenBank/DDBJ databases">
        <authorList>
            <person name="Scholz U."/>
            <person name="Mascher M."/>
            <person name="Fiebig A."/>
        </authorList>
    </citation>
    <scope>NUCLEOTIDE SEQUENCE</scope>
</reference>
<keyword evidence="2" id="KW-1185">Reference proteome</keyword>
<gene>
    <name evidence="1" type="ORF">SI7747_02002945</name>
</gene>
<proteinExistence type="predicted"/>
<name>A0A7I8IG81_SPIIN</name>
<evidence type="ECO:0000313" key="1">
    <source>
        <dbReference type="EMBL" id="CAA2616731.1"/>
    </source>
</evidence>
<dbReference type="EMBL" id="LR743589">
    <property type="protein sequence ID" value="CAA2616731.1"/>
    <property type="molecule type" value="Genomic_DNA"/>
</dbReference>
<dbReference type="EMBL" id="CACRZD030000002">
    <property type="protein sequence ID" value="CAA6656405.1"/>
    <property type="molecule type" value="Genomic_DNA"/>
</dbReference>
<dbReference type="AlphaFoldDB" id="A0A7I8IG81"/>
<evidence type="ECO:0000313" key="2">
    <source>
        <dbReference type="Proteomes" id="UP001189122"/>
    </source>
</evidence>
<protein>
    <submittedName>
        <fullName evidence="1">Uncharacterized protein</fullName>
    </submittedName>
</protein>
<sequence>MACGPVEEGICWWWDICERKGWFRNRACVLNMFIGSTCDTVCGKITLG</sequence>
<accession>A0A7I8IG81</accession>
<dbReference type="Proteomes" id="UP001189122">
    <property type="component" value="Unassembled WGS sequence"/>
</dbReference>
<organism evidence="1">
    <name type="scientific">Spirodela intermedia</name>
    <name type="common">Intermediate duckweed</name>
    <dbReference type="NCBI Taxonomy" id="51605"/>
    <lineage>
        <taxon>Eukaryota</taxon>
        <taxon>Viridiplantae</taxon>
        <taxon>Streptophyta</taxon>
        <taxon>Embryophyta</taxon>
        <taxon>Tracheophyta</taxon>
        <taxon>Spermatophyta</taxon>
        <taxon>Magnoliopsida</taxon>
        <taxon>Liliopsida</taxon>
        <taxon>Araceae</taxon>
        <taxon>Lemnoideae</taxon>
        <taxon>Spirodela</taxon>
    </lineage>
</organism>